<dbReference type="EMBL" id="UGSC01000002">
    <property type="protein sequence ID" value="SUE13191.1"/>
    <property type="molecule type" value="Genomic_DNA"/>
</dbReference>
<accession>A0A379LSY7</accession>
<evidence type="ECO:0000313" key="5">
    <source>
        <dbReference type="Proteomes" id="UP000254400"/>
    </source>
</evidence>
<dbReference type="Proteomes" id="UP000254400">
    <property type="component" value="Unassembled WGS sequence"/>
</dbReference>
<dbReference type="RefSeq" id="WP_019688396.1">
    <property type="nucleotide sequence ID" value="NZ_CP134463.1"/>
</dbReference>
<sequence length="55" mass="6398">MEDLSLWVNLISNVGFPIIIAILLLRNLMSSIQERLDELNKTMNELLETIKKQNK</sequence>
<evidence type="ECO:0000256" key="2">
    <source>
        <dbReference type="SAM" id="Phobius"/>
    </source>
</evidence>
<evidence type="ECO:0000256" key="1">
    <source>
        <dbReference type="SAM" id="Coils"/>
    </source>
</evidence>
<organism evidence="4 5">
    <name type="scientific">Paenibacillus polymyxa</name>
    <name type="common">Bacillus polymyxa</name>
    <dbReference type="NCBI Taxonomy" id="1406"/>
    <lineage>
        <taxon>Bacteria</taxon>
        <taxon>Bacillati</taxon>
        <taxon>Bacillota</taxon>
        <taxon>Bacilli</taxon>
        <taxon>Bacillales</taxon>
        <taxon>Paenibacillaceae</taxon>
        <taxon>Paenibacillus</taxon>
    </lineage>
</organism>
<feature type="coiled-coil region" evidence="1">
    <location>
        <begin position="22"/>
        <end position="49"/>
    </location>
</feature>
<reference evidence="4 5" key="1">
    <citation type="submission" date="2018-06" db="EMBL/GenBank/DDBJ databases">
        <authorList>
            <consortium name="Pathogen Informatics"/>
            <person name="Doyle S."/>
        </authorList>
    </citation>
    <scope>NUCLEOTIDE SEQUENCE [LARGE SCALE GENOMIC DNA]</scope>
    <source>
        <strain evidence="4 5">NCTC10343</strain>
    </source>
</reference>
<evidence type="ECO:0008006" key="6">
    <source>
        <dbReference type="Google" id="ProtNLM"/>
    </source>
</evidence>
<keyword evidence="2" id="KW-1133">Transmembrane helix</keyword>
<keyword evidence="2" id="KW-0472">Membrane</keyword>
<keyword evidence="2" id="KW-0812">Transmembrane</keyword>
<dbReference type="AlphaFoldDB" id="A0A379LSY7"/>
<protein>
    <recommendedName>
        <fullName evidence="6">YvrJ family protein</fullName>
    </recommendedName>
</protein>
<dbReference type="EMBL" id="UGSC01000002">
    <property type="protein sequence ID" value="SUE13154.1"/>
    <property type="molecule type" value="Genomic_DNA"/>
</dbReference>
<feature type="transmembrane region" description="Helical" evidence="2">
    <location>
        <begin position="6"/>
        <end position="25"/>
    </location>
</feature>
<keyword evidence="1" id="KW-0175">Coiled coil</keyword>
<evidence type="ECO:0000313" key="3">
    <source>
        <dbReference type="EMBL" id="SUE13154.1"/>
    </source>
</evidence>
<gene>
    <name evidence="3" type="ORF">NCTC10343_05576</name>
    <name evidence="4" type="ORF">NCTC10343_05616</name>
</gene>
<proteinExistence type="predicted"/>
<evidence type="ECO:0000313" key="4">
    <source>
        <dbReference type="EMBL" id="SUE13191.1"/>
    </source>
</evidence>
<name>A0A379LSY7_PAEPO</name>